<gene>
    <name evidence="3" type="ORF">EV695_3144</name>
</gene>
<feature type="domain" description="UspA" evidence="2">
    <location>
        <begin position="1"/>
        <end position="121"/>
    </location>
</feature>
<comment type="caution">
    <text evidence="3">The sequence shown here is derived from an EMBL/GenBank/DDBJ whole genome shotgun (WGS) entry which is preliminary data.</text>
</comment>
<evidence type="ECO:0000313" key="3">
    <source>
        <dbReference type="EMBL" id="TCJ85178.1"/>
    </source>
</evidence>
<proteinExistence type="inferred from homology"/>
<evidence type="ECO:0000313" key="4">
    <source>
        <dbReference type="Proteomes" id="UP000294887"/>
    </source>
</evidence>
<dbReference type="Pfam" id="PF00582">
    <property type="entry name" value="Usp"/>
    <property type="match status" value="1"/>
</dbReference>
<dbReference type="Gene3D" id="3.40.50.620">
    <property type="entry name" value="HUPs"/>
    <property type="match status" value="1"/>
</dbReference>
<evidence type="ECO:0000256" key="1">
    <source>
        <dbReference type="ARBA" id="ARBA00008791"/>
    </source>
</evidence>
<evidence type="ECO:0000259" key="2">
    <source>
        <dbReference type="Pfam" id="PF00582"/>
    </source>
</evidence>
<dbReference type="OrthoDB" id="9792500at2"/>
<name>A0A4R1F110_9GAMM</name>
<organism evidence="3 4">
    <name type="scientific">Cocleimonas flava</name>
    <dbReference type="NCBI Taxonomy" id="634765"/>
    <lineage>
        <taxon>Bacteria</taxon>
        <taxon>Pseudomonadati</taxon>
        <taxon>Pseudomonadota</taxon>
        <taxon>Gammaproteobacteria</taxon>
        <taxon>Thiotrichales</taxon>
        <taxon>Thiotrichaceae</taxon>
        <taxon>Cocleimonas</taxon>
    </lineage>
</organism>
<dbReference type="CDD" id="cd00293">
    <property type="entry name" value="USP-like"/>
    <property type="match status" value="1"/>
</dbReference>
<dbReference type="Proteomes" id="UP000294887">
    <property type="component" value="Unassembled WGS sequence"/>
</dbReference>
<accession>A0A4R1F110</accession>
<protein>
    <submittedName>
        <fullName evidence="3">Nucleotide-binding universal stress UspA family protein</fullName>
    </submittedName>
</protein>
<dbReference type="EMBL" id="SMFQ01000004">
    <property type="protein sequence ID" value="TCJ85178.1"/>
    <property type="molecule type" value="Genomic_DNA"/>
</dbReference>
<dbReference type="RefSeq" id="WP_131906882.1">
    <property type="nucleotide sequence ID" value="NZ_BAAAFU010000001.1"/>
</dbReference>
<dbReference type="InterPro" id="IPR014729">
    <property type="entry name" value="Rossmann-like_a/b/a_fold"/>
</dbReference>
<dbReference type="PRINTS" id="PR01438">
    <property type="entry name" value="UNVRSLSTRESS"/>
</dbReference>
<dbReference type="SUPFAM" id="SSF52402">
    <property type="entry name" value="Adenine nucleotide alpha hydrolases-like"/>
    <property type="match status" value="1"/>
</dbReference>
<dbReference type="AlphaFoldDB" id="A0A4R1F110"/>
<sequence length="123" mass="13619">MYNKIIVPTDLLNEASTLDSLKKAASLSEKPQITLLHVLEQVPHDLSVTRETMAKWLEKSGVDAKPEIRDGRTSYHEIIQFAKESDADLILINSHKPGLGDYLLGSTAAKVVRHSPCSVLVDR</sequence>
<comment type="similarity">
    <text evidence="1">Belongs to the universal stress protein A family.</text>
</comment>
<dbReference type="PANTHER" id="PTHR46268">
    <property type="entry name" value="STRESS RESPONSE PROTEIN NHAX"/>
    <property type="match status" value="1"/>
</dbReference>
<dbReference type="InterPro" id="IPR006016">
    <property type="entry name" value="UspA"/>
</dbReference>
<reference evidence="3 4" key="1">
    <citation type="submission" date="2019-03" db="EMBL/GenBank/DDBJ databases">
        <title>Genomic Encyclopedia of Type Strains, Phase IV (KMG-IV): sequencing the most valuable type-strain genomes for metagenomic binning, comparative biology and taxonomic classification.</title>
        <authorList>
            <person name="Goeker M."/>
        </authorList>
    </citation>
    <scope>NUCLEOTIDE SEQUENCE [LARGE SCALE GENOMIC DNA]</scope>
    <source>
        <strain evidence="3 4">DSM 24830</strain>
    </source>
</reference>
<dbReference type="InterPro" id="IPR006015">
    <property type="entry name" value="Universal_stress_UspA"/>
</dbReference>
<dbReference type="PANTHER" id="PTHR46268:SF6">
    <property type="entry name" value="UNIVERSAL STRESS PROTEIN UP12"/>
    <property type="match status" value="1"/>
</dbReference>
<keyword evidence="4" id="KW-1185">Reference proteome</keyword>